<comment type="caution">
    <text evidence="1">The sequence shown here is derived from an EMBL/GenBank/DDBJ whole genome shotgun (WGS) entry which is preliminary data.</text>
</comment>
<dbReference type="EMBL" id="QXIX01000037">
    <property type="protein sequence ID" value="RIE13699.1"/>
    <property type="molecule type" value="Genomic_DNA"/>
</dbReference>
<dbReference type="EMBL" id="QXIW01000021">
    <property type="protein sequence ID" value="RIE13670.1"/>
    <property type="molecule type" value="Genomic_DNA"/>
</dbReference>
<keyword evidence="3" id="KW-1185">Reference proteome</keyword>
<sequence>MRNKWIVGIVLALVIIAGVAAAHKLTRSSKGAAGLSGKRIEATFLAFGIEPQTAAQIKVNTPIYDETGRACFTITNITMTPAEEDAFDSNGVLHVVGHPILKDIVITAQSIGPKVAWAYMFGTDKILAGANLALYGDSWKVWVRTLTVHDLP</sequence>
<proteinExistence type="predicted"/>
<dbReference type="Proteomes" id="UP000266042">
    <property type="component" value="Unassembled WGS sequence"/>
</dbReference>
<evidence type="ECO:0000313" key="2">
    <source>
        <dbReference type="EMBL" id="RIE13699.1"/>
    </source>
</evidence>
<reference evidence="3 4" key="1">
    <citation type="submission" date="2018-09" db="EMBL/GenBank/DDBJ databases">
        <title>Discovery and Ecogenomic Context for Candidatus Cryosericales, a Global Caldiserica Order Active in Thawing Permafrost.</title>
        <authorList>
            <person name="Martinez M.A."/>
            <person name="Woodcroft B.J."/>
            <person name="Ignacio Espinoza J.C."/>
            <person name="Zayed A."/>
            <person name="Singleton C.M."/>
            <person name="Boyd J."/>
            <person name="Li Y.-F."/>
            <person name="Purvine S."/>
            <person name="Maughan H."/>
            <person name="Hodgkins S.B."/>
            <person name="Anderson D."/>
            <person name="Sederholm M."/>
            <person name="Temperton B."/>
            <person name="Saleska S.R."/>
            <person name="Tyson G.W."/>
            <person name="Rich V.I."/>
        </authorList>
    </citation>
    <scope>NUCLEOTIDE SEQUENCE [LARGE SCALE GENOMIC DNA]</scope>
    <source>
        <strain evidence="2 3">SMC2</strain>
        <strain evidence="1 4">SMC3</strain>
    </source>
</reference>
<evidence type="ECO:0000313" key="3">
    <source>
        <dbReference type="Proteomes" id="UP000265724"/>
    </source>
</evidence>
<evidence type="ECO:0000313" key="1">
    <source>
        <dbReference type="EMBL" id="RIE13670.1"/>
    </source>
</evidence>
<dbReference type="AlphaFoldDB" id="A0A398DG10"/>
<dbReference type="RefSeq" id="WP_119087445.1">
    <property type="nucleotide sequence ID" value="NZ_QXIV01000029.1"/>
</dbReference>
<gene>
    <name evidence="2" type="ORF">SMC2_04890</name>
    <name evidence="1" type="ORF">SMC3_03770</name>
</gene>
<organism evidence="1 4">
    <name type="scientific">Candidatus Cryosericum hinesii</name>
    <dbReference type="NCBI Taxonomy" id="2290915"/>
    <lineage>
        <taxon>Bacteria</taxon>
        <taxon>Pseudomonadati</taxon>
        <taxon>Caldisericota/Cryosericota group</taxon>
        <taxon>Candidatus Cryosericota</taxon>
        <taxon>Candidatus Cryosericia</taxon>
        <taxon>Candidatus Cryosericales</taxon>
        <taxon>Candidatus Cryosericaceae</taxon>
        <taxon>Candidatus Cryosericum</taxon>
    </lineage>
</organism>
<evidence type="ECO:0000313" key="4">
    <source>
        <dbReference type="Proteomes" id="UP000266042"/>
    </source>
</evidence>
<dbReference type="Proteomes" id="UP000265724">
    <property type="component" value="Unassembled WGS sequence"/>
</dbReference>
<protein>
    <submittedName>
        <fullName evidence="1">DUF4330 family protein</fullName>
    </submittedName>
</protein>
<accession>A0A398DG10</accession>
<name>A0A398DG10_9BACT</name>